<dbReference type="CDD" id="cd05374">
    <property type="entry name" value="17beta-HSD-like_SDR_c"/>
    <property type="match status" value="1"/>
</dbReference>
<dbReference type="Proteomes" id="UP000620046">
    <property type="component" value="Unassembled WGS sequence"/>
</dbReference>
<dbReference type="InterPro" id="IPR002347">
    <property type="entry name" value="SDR_fam"/>
</dbReference>
<evidence type="ECO:0000256" key="3">
    <source>
        <dbReference type="RuleBase" id="RU000363"/>
    </source>
</evidence>
<keyword evidence="6" id="KW-1185">Reference proteome</keyword>
<dbReference type="InterPro" id="IPR036291">
    <property type="entry name" value="NAD(P)-bd_dom_sf"/>
</dbReference>
<gene>
    <name evidence="5" type="ORF">GCM10010981_30740</name>
</gene>
<feature type="domain" description="Ketoreductase" evidence="4">
    <location>
        <begin position="3"/>
        <end position="175"/>
    </location>
</feature>
<evidence type="ECO:0000256" key="1">
    <source>
        <dbReference type="ARBA" id="ARBA00006484"/>
    </source>
</evidence>
<dbReference type="PRINTS" id="PR00081">
    <property type="entry name" value="GDHRDH"/>
</dbReference>
<sequence length="268" mass="28857">MKKTIFITGASTGLGRATALLFASRGYHVIATMRKPTDDTWANTPNITLLPLDVTDRAQIEATASKAIELGGIDILFNNAGSGIAGPLEGTTDEQLTRHVETNLLGAIRTTQAFLPHFREKRSGTILTTTSIAGLTAQPFDTLYHATKWALEGWTESLSLELSPFGIAVKSIAPGSIKTDFMSHMVVSTHLAYDAMVQKAFALFSSPEYQAGSSTAEQIAEVAYEAATDGKDQLRYIAGADAKEAYAHRVQLGAEKARIATRELFFGK</sequence>
<evidence type="ECO:0000256" key="2">
    <source>
        <dbReference type="ARBA" id="ARBA00023002"/>
    </source>
</evidence>
<accession>A0ABQ1G9J0</accession>
<reference evidence="6" key="1">
    <citation type="journal article" date="2019" name="Int. J. Syst. Evol. Microbiol.">
        <title>The Global Catalogue of Microorganisms (GCM) 10K type strain sequencing project: providing services to taxonomists for standard genome sequencing and annotation.</title>
        <authorList>
            <consortium name="The Broad Institute Genomics Platform"/>
            <consortium name="The Broad Institute Genome Sequencing Center for Infectious Disease"/>
            <person name="Wu L."/>
            <person name="Ma J."/>
        </authorList>
    </citation>
    <scope>NUCLEOTIDE SEQUENCE [LARGE SCALE GENOMIC DNA]</scope>
    <source>
        <strain evidence="6">CGMCC 1.15439</strain>
    </source>
</reference>
<dbReference type="Pfam" id="PF00106">
    <property type="entry name" value="adh_short"/>
    <property type="match status" value="1"/>
</dbReference>
<comment type="caution">
    <text evidence="5">The sequence shown here is derived from an EMBL/GenBank/DDBJ whole genome shotgun (WGS) entry which is preliminary data.</text>
</comment>
<dbReference type="InterPro" id="IPR051911">
    <property type="entry name" value="SDR_oxidoreductase"/>
</dbReference>
<dbReference type="EMBL" id="BMJA01000002">
    <property type="protein sequence ID" value="GGA39332.1"/>
    <property type="molecule type" value="Genomic_DNA"/>
</dbReference>
<evidence type="ECO:0000313" key="5">
    <source>
        <dbReference type="EMBL" id="GGA39332.1"/>
    </source>
</evidence>
<dbReference type="Gene3D" id="3.40.50.720">
    <property type="entry name" value="NAD(P)-binding Rossmann-like Domain"/>
    <property type="match status" value="1"/>
</dbReference>
<name>A0ABQ1G9J0_9GAMM</name>
<dbReference type="SUPFAM" id="SSF51735">
    <property type="entry name" value="NAD(P)-binding Rossmann-fold domains"/>
    <property type="match status" value="1"/>
</dbReference>
<dbReference type="PANTHER" id="PTHR43976:SF16">
    <property type="entry name" value="SHORT-CHAIN DEHYDROGENASE_REDUCTASE FAMILY PROTEIN"/>
    <property type="match status" value="1"/>
</dbReference>
<organism evidence="5 6">
    <name type="scientific">Dyella nitratireducens</name>
    <dbReference type="NCBI Taxonomy" id="1849580"/>
    <lineage>
        <taxon>Bacteria</taxon>
        <taxon>Pseudomonadati</taxon>
        <taxon>Pseudomonadota</taxon>
        <taxon>Gammaproteobacteria</taxon>
        <taxon>Lysobacterales</taxon>
        <taxon>Rhodanobacteraceae</taxon>
        <taxon>Dyella</taxon>
    </lineage>
</organism>
<dbReference type="RefSeq" id="WP_188795162.1">
    <property type="nucleotide sequence ID" value="NZ_BMJA01000002.1"/>
</dbReference>
<protein>
    <submittedName>
        <fullName evidence="5">Short-chain dehydrogenase/reductase</fullName>
    </submittedName>
</protein>
<evidence type="ECO:0000313" key="6">
    <source>
        <dbReference type="Proteomes" id="UP000620046"/>
    </source>
</evidence>
<dbReference type="PANTHER" id="PTHR43976">
    <property type="entry name" value="SHORT CHAIN DEHYDROGENASE"/>
    <property type="match status" value="1"/>
</dbReference>
<dbReference type="PRINTS" id="PR00080">
    <property type="entry name" value="SDRFAMILY"/>
</dbReference>
<evidence type="ECO:0000259" key="4">
    <source>
        <dbReference type="SMART" id="SM00822"/>
    </source>
</evidence>
<dbReference type="SMART" id="SM00822">
    <property type="entry name" value="PKS_KR"/>
    <property type="match status" value="1"/>
</dbReference>
<proteinExistence type="inferred from homology"/>
<keyword evidence="2" id="KW-0560">Oxidoreductase</keyword>
<comment type="similarity">
    <text evidence="1 3">Belongs to the short-chain dehydrogenases/reductases (SDR) family.</text>
</comment>
<dbReference type="InterPro" id="IPR057326">
    <property type="entry name" value="KR_dom"/>
</dbReference>